<comment type="caution">
    <text evidence="1">The sequence shown here is derived from an EMBL/GenBank/DDBJ whole genome shotgun (WGS) entry which is preliminary data.</text>
</comment>
<reference evidence="1 2" key="1">
    <citation type="journal article" date="2020" name="Cell">
        <title>Large-Scale Comparative Analyses of Tick Genomes Elucidate Their Genetic Diversity and Vector Capacities.</title>
        <authorList>
            <consortium name="Tick Genome and Microbiome Consortium (TIGMIC)"/>
            <person name="Jia N."/>
            <person name="Wang J."/>
            <person name="Shi W."/>
            <person name="Du L."/>
            <person name="Sun Y."/>
            <person name="Zhan W."/>
            <person name="Jiang J.F."/>
            <person name="Wang Q."/>
            <person name="Zhang B."/>
            <person name="Ji P."/>
            <person name="Bell-Sakyi L."/>
            <person name="Cui X.M."/>
            <person name="Yuan T.T."/>
            <person name="Jiang B.G."/>
            <person name="Yang W.F."/>
            <person name="Lam T.T."/>
            <person name="Chang Q.C."/>
            <person name="Ding S.J."/>
            <person name="Wang X.J."/>
            <person name="Zhu J.G."/>
            <person name="Ruan X.D."/>
            <person name="Zhao L."/>
            <person name="Wei J.T."/>
            <person name="Ye R.Z."/>
            <person name="Que T.C."/>
            <person name="Du C.H."/>
            <person name="Zhou Y.H."/>
            <person name="Cheng J.X."/>
            <person name="Dai P.F."/>
            <person name="Guo W.B."/>
            <person name="Han X.H."/>
            <person name="Huang E.J."/>
            <person name="Li L.F."/>
            <person name="Wei W."/>
            <person name="Gao Y.C."/>
            <person name="Liu J.Z."/>
            <person name="Shao H.Z."/>
            <person name="Wang X."/>
            <person name="Wang C.C."/>
            <person name="Yang T.C."/>
            <person name="Huo Q.B."/>
            <person name="Li W."/>
            <person name="Chen H.Y."/>
            <person name="Chen S.E."/>
            <person name="Zhou L.G."/>
            <person name="Ni X.B."/>
            <person name="Tian J.H."/>
            <person name="Sheng Y."/>
            <person name="Liu T."/>
            <person name="Pan Y.S."/>
            <person name="Xia L.Y."/>
            <person name="Li J."/>
            <person name="Zhao F."/>
            <person name="Cao W.C."/>
        </authorList>
    </citation>
    <scope>NUCLEOTIDE SEQUENCE [LARGE SCALE GENOMIC DNA]</scope>
    <source>
        <strain evidence="1">HaeL-2018</strain>
    </source>
</reference>
<gene>
    <name evidence="1" type="ORF">HPB48_019289</name>
</gene>
<sequence>MLGNSLSGVVTFEGIYVQFYIKTYGLFTRCRPYCQTVQCCSLCGEIGNPDAALCDLCHTEDPTPGLDCSLIGQFCGLDQPTATKDCRKCCVLSLHRCKYGNERSIPNAGCNPP</sequence>
<organism evidence="1 2">
    <name type="scientific">Haemaphysalis longicornis</name>
    <name type="common">Bush tick</name>
    <dbReference type="NCBI Taxonomy" id="44386"/>
    <lineage>
        <taxon>Eukaryota</taxon>
        <taxon>Metazoa</taxon>
        <taxon>Ecdysozoa</taxon>
        <taxon>Arthropoda</taxon>
        <taxon>Chelicerata</taxon>
        <taxon>Arachnida</taxon>
        <taxon>Acari</taxon>
        <taxon>Parasitiformes</taxon>
        <taxon>Ixodida</taxon>
        <taxon>Ixodoidea</taxon>
        <taxon>Ixodidae</taxon>
        <taxon>Haemaphysalinae</taxon>
        <taxon>Haemaphysalis</taxon>
    </lineage>
</organism>
<dbReference type="EMBL" id="JABSTR010000009">
    <property type="protein sequence ID" value="KAH9379401.1"/>
    <property type="molecule type" value="Genomic_DNA"/>
</dbReference>
<dbReference type="VEuPathDB" id="VectorBase:HLOH_061830"/>
<evidence type="ECO:0000313" key="2">
    <source>
        <dbReference type="Proteomes" id="UP000821853"/>
    </source>
</evidence>
<proteinExistence type="predicted"/>
<keyword evidence="2" id="KW-1185">Reference proteome</keyword>
<accession>A0A9J6GWY3</accession>
<dbReference type="AlphaFoldDB" id="A0A9J6GWY3"/>
<name>A0A9J6GWY3_HAELO</name>
<evidence type="ECO:0000313" key="1">
    <source>
        <dbReference type="EMBL" id="KAH9379401.1"/>
    </source>
</evidence>
<dbReference type="Proteomes" id="UP000821853">
    <property type="component" value="Unassembled WGS sequence"/>
</dbReference>
<protein>
    <submittedName>
        <fullName evidence="1">Uncharacterized protein</fullName>
    </submittedName>
</protein>